<dbReference type="AlphaFoldDB" id="A0A4Y2EGY7"/>
<dbReference type="EMBL" id="BGPR01246395">
    <property type="protein sequence ID" value="GBM27526.1"/>
    <property type="molecule type" value="Genomic_DNA"/>
</dbReference>
<evidence type="ECO:0000313" key="2">
    <source>
        <dbReference type="Proteomes" id="UP000499080"/>
    </source>
</evidence>
<keyword evidence="2" id="KW-1185">Reference proteome</keyword>
<name>A0A4Y2EGY7_ARAVE</name>
<proteinExistence type="predicted"/>
<dbReference type="Proteomes" id="UP000499080">
    <property type="component" value="Unassembled WGS sequence"/>
</dbReference>
<evidence type="ECO:0000313" key="1">
    <source>
        <dbReference type="EMBL" id="GBM27526.1"/>
    </source>
</evidence>
<organism evidence="1 2">
    <name type="scientific">Araneus ventricosus</name>
    <name type="common">Orbweaver spider</name>
    <name type="synonym">Epeira ventricosa</name>
    <dbReference type="NCBI Taxonomy" id="182803"/>
    <lineage>
        <taxon>Eukaryota</taxon>
        <taxon>Metazoa</taxon>
        <taxon>Ecdysozoa</taxon>
        <taxon>Arthropoda</taxon>
        <taxon>Chelicerata</taxon>
        <taxon>Arachnida</taxon>
        <taxon>Araneae</taxon>
        <taxon>Araneomorphae</taxon>
        <taxon>Entelegynae</taxon>
        <taxon>Araneoidea</taxon>
        <taxon>Araneidae</taxon>
        <taxon>Araneus</taxon>
    </lineage>
</organism>
<sequence>MSEKRRPFRTPLRRGNKKSAGARFVEYGGCSRTITLRVARKFLTRTAVCGRSRGAVSTVTLVQLRPNPPDELQQPFQNSLIGFRVDGCTRG</sequence>
<comment type="caution">
    <text evidence="1">The sequence shown here is derived from an EMBL/GenBank/DDBJ whole genome shotgun (WGS) entry which is preliminary data.</text>
</comment>
<reference evidence="1 2" key="1">
    <citation type="journal article" date="2019" name="Sci. Rep.">
        <title>Orb-weaving spider Araneus ventricosus genome elucidates the spidroin gene catalogue.</title>
        <authorList>
            <person name="Kono N."/>
            <person name="Nakamura H."/>
            <person name="Ohtoshi R."/>
            <person name="Moran D.A.P."/>
            <person name="Shinohara A."/>
            <person name="Yoshida Y."/>
            <person name="Fujiwara M."/>
            <person name="Mori M."/>
            <person name="Tomita M."/>
            <person name="Arakawa K."/>
        </authorList>
    </citation>
    <scope>NUCLEOTIDE SEQUENCE [LARGE SCALE GENOMIC DNA]</scope>
</reference>
<accession>A0A4Y2EGY7</accession>
<protein>
    <submittedName>
        <fullName evidence="1">Uncharacterized protein</fullName>
    </submittedName>
</protein>
<gene>
    <name evidence="1" type="ORF">AVEN_141300_1</name>
</gene>